<reference evidence="1" key="1">
    <citation type="submission" date="2020-02" db="EMBL/GenBank/DDBJ databases">
        <authorList>
            <person name="Meier V. D."/>
        </authorList>
    </citation>
    <scope>NUCLEOTIDE SEQUENCE</scope>
    <source>
        <strain evidence="1">AVDCRST_MAG75</strain>
    </source>
</reference>
<proteinExistence type="predicted"/>
<sequence>MAADLPSWKHRRTRQWSTAAFDQPSRAVGAILQIPRPWTSPEGSAA</sequence>
<gene>
    <name evidence="1" type="ORF">AVDCRST_MAG75-743</name>
</gene>
<organism evidence="1">
    <name type="scientific">uncultured Propionibacteriaceae bacterium</name>
    <dbReference type="NCBI Taxonomy" id="257457"/>
    <lineage>
        <taxon>Bacteria</taxon>
        <taxon>Bacillati</taxon>
        <taxon>Actinomycetota</taxon>
        <taxon>Actinomycetes</taxon>
        <taxon>Propionibacteriales</taxon>
        <taxon>Propionibacteriaceae</taxon>
        <taxon>environmental samples</taxon>
    </lineage>
</organism>
<protein>
    <submittedName>
        <fullName evidence="1">Uncharacterized protein</fullName>
    </submittedName>
</protein>
<accession>A0A6J4N588</accession>
<dbReference type="AlphaFoldDB" id="A0A6J4N588"/>
<dbReference type="EMBL" id="CADCUO010000047">
    <property type="protein sequence ID" value="CAA9378466.1"/>
    <property type="molecule type" value="Genomic_DNA"/>
</dbReference>
<evidence type="ECO:0000313" key="1">
    <source>
        <dbReference type="EMBL" id="CAA9378466.1"/>
    </source>
</evidence>
<name>A0A6J4N588_9ACTN</name>